<dbReference type="RefSeq" id="WP_347324822.1">
    <property type="nucleotide sequence ID" value="NZ_JBCGUH010000004.1"/>
</dbReference>
<keyword evidence="3" id="KW-1185">Reference proteome</keyword>
<name>A0ABW4RHU8_9BACL</name>
<organism evidence="2 3">
    <name type="scientific">Paenibacillus wenxiniae</name>
    <dbReference type="NCBI Taxonomy" id="1636843"/>
    <lineage>
        <taxon>Bacteria</taxon>
        <taxon>Bacillati</taxon>
        <taxon>Bacillota</taxon>
        <taxon>Bacilli</taxon>
        <taxon>Bacillales</taxon>
        <taxon>Paenibacillaceae</taxon>
        <taxon>Paenibacillus</taxon>
    </lineage>
</organism>
<dbReference type="InterPro" id="IPR037523">
    <property type="entry name" value="VOC_core"/>
</dbReference>
<proteinExistence type="predicted"/>
<reference evidence="3" key="1">
    <citation type="journal article" date="2019" name="Int. J. Syst. Evol. Microbiol.">
        <title>The Global Catalogue of Microorganisms (GCM) 10K type strain sequencing project: providing services to taxonomists for standard genome sequencing and annotation.</title>
        <authorList>
            <consortium name="The Broad Institute Genomics Platform"/>
            <consortium name="The Broad Institute Genome Sequencing Center for Infectious Disease"/>
            <person name="Wu L."/>
            <person name="Ma J."/>
        </authorList>
    </citation>
    <scope>NUCLEOTIDE SEQUENCE [LARGE SCALE GENOMIC DNA]</scope>
    <source>
        <strain evidence="3">CCUG 54950</strain>
    </source>
</reference>
<gene>
    <name evidence="2" type="ORF">ACFSC9_10120</name>
</gene>
<dbReference type="InterPro" id="IPR040553">
    <property type="entry name" value="TxDE"/>
</dbReference>
<sequence>MTSIKQLTLYTAPFHRMLEFYTKVLGEDHVHQQADAFTITLKESQIQFRTAAGETNPFYHVAINIAANHFQAAKTWLSRFGELLTENGSDQAYFKFLDAYSCYIEDPAGNIIELIARQQAAPVLDVPFSPAQLLSIGEINITTHDVQQAALLLKQASLPVELDQMETTGLNFVGEQDMFLLLGPVGRRWFFSKQVSVIYPLHIEWSTGASLSVLDTGELVI</sequence>
<evidence type="ECO:0000259" key="1">
    <source>
        <dbReference type="PROSITE" id="PS51819"/>
    </source>
</evidence>
<comment type="caution">
    <text evidence="2">The sequence shown here is derived from an EMBL/GenBank/DDBJ whole genome shotgun (WGS) entry which is preliminary data.</text>
</comment>
<feature type="domain" description="VOC" evidence="1">
    <location>
        <begin position="3"/>
        <end position="117"/>
    </location>
</feature>
<dbReference type="Proteomes" id="UP001597233">
    <property type="component" value="Unassembled WGS sequence"/>
</dbReference>
<evidence type="ECO:0000313" key="2">
    <source>
        <dbReference type="EMBL" id="MFD1885882.1"/>
    </source>
</evidence>
<dbReference type="InterPro" id="IPR029068">
    <property type="entry name" value="Glyas_Bleomycin-R_OHBP_Dase"/>
</dbReference>
<protein>
    <recommendedName>
        <fullName evidence="1">VOC domain-containing protein</fullName>
    </recommendedName>
</protein>
<dbReference type="PROSITE" id="PS51819">
    <property type="entry name" value="VOC"/>
    <property type="match status" value="1"/>
</dbReference>
<dbReference type="EMBL" id="JBHUEH010000014">
    <property type="protein sequence ID" value="MFD1885882.1"/>
    <property type="molecule type" value="Genomic_DNA"/>
</dbReference>
<dbReference type="Pfam" id="PF18711">
    <property type="entry name" value="TxDE"/>
    <property type="match status" value="1"/>
</dbReference>
<accession>A0ABW4RHU8</accession>
<dbReference type="SUPFAM" id="SSF54593">
    <property type="entry name" value="Glyoxalase/Bleomycin resistance protein/Dihydroxybiphenyl dioxygenase"/>
    <property type="match status" value="1"/>
</dbReference>
<dbReference type="Gene3D" id="3.10.180.10">
    <property type="entry name" value="2,3-Dihydroxybiphenyl 1,2-Dioxygenase, domain 1"/>
    <property type="match status" value="1"/>
</dbReference>
<evidence type="ECO:0000313" key="3">
    <source>
        <dbReference type="Proteomes" id="UP001597233"/>
    </source>
</evidence>